<evidence type="ECO:0000256" key="1">
    <source>
        <dbReference type="SAM" id="Phobius"/>
    </source>
</evidence>
<feature type="domain" description="4Fe-4S ferredoxin-type" evidence="2">
    <location>
        <begin position="81"/>
        <end position="116"/>
    </location>
</feature>
<comment type="caution">
    <text evidence="3">The sequence shown here is derived from an EMBL/GenBank/DDBJ whole genome shotgun (WGS) entry which is preliminary data.</text>
</comment>
<dbReference type="EMBL" id="SLWL01000009">
    <property type="protein sequence ID" value="TCO12388.1"/>
    <property type="molecule type" value="Genomic_DNA"/>
</dbReference>
<feature type="transmembrane region" description="Helical" evidence="1">
    <location>
        <begin position="42"/>
        <end position="59"/>
    </location>
</feature>
<feature type="transmembrane region" description="Helical" evidence="1">
    <location>
        <begin position="278"/>
        <end position="296"/>
    </location>
</feature>
<keyword evidence="1" id="KW-0812">Transmembrane</keyword>
<keyword evidence="4" id="KW-1185">Reference proteome</keyword>
<feature type="transmembrane region" description="Helical" evidence="1">
    <location>
        <begin position="156"/>
        <end position="174"/>
    </location>
</feature>
<name>A0A4R2GSF4_9HYPH</name>
<keyword evidence="1" id="KW-0472">Membrane</keyword>
<feature type="transmembrane region" description="Helical" evidence="1">
    <location>
        <begin position="349"/>
        <end position="370"/>
    </location>
</feature>
<feature type="transmembrane region" description="Helical" evidence="1">
    <location>
        <begin position="453"/>
        <end position="476"/>
    </location>
</feature>
<feature type="domain" description="4Fe-4S ferredoxin-type" evidence="2">
    <location>
        <begin position="169"/>
        <end position="198"/>
    </location>
</feature>
<feature type="transmembrane region" description="Helical" evidence="1">
    <location>
        <begin position="308"/>
        <end position="329"/>
    </location>
</feature>
<reference evidence="3 4" key="1">
    <citation type="submission" date="2019-03" db="EMBL/GenBank/DDBJ databases">
        <title>Genomic Encyclopedia of Type Strains, Phase IV (KMG-IV): sequencing the most valuable type-strain genomes for metagenomic binning, comparative biology and taxonomic classification.</title>
        <authorList>
            <person name="Goeker M."/>
        </authorList>
    </citation>
    <scope>NUCLEOTIDE SEQUENCE [LARGE SCALE GENOMIC DNA]</scope>
    <source>
        <strain evidence="3 4">DSM 22958</strain>
    </source>
</reference>
<dbReference type="Proteomes" id="UP000294881">
    <property type="component" value="Unassembled WGS sequence"/>
</dbReference>
<evidence type="ECO:0000259" key="2">
    <source>
        <dbReference type="Pfam" id="PF12801"/>
    </source>
</evidence>
<feature type="transmembrane region" description="Helical" evidence="1">
    <location>
        <begin position="131"/>
        <end position="150"/>
    </location>
</feature>
<dbReference type="InterPro" id="IPR017896">
    <property type="entry name" value="4Fe4S_Fe-S-bd"/>
</dbReference>
<dbReference type="AlphaFoldDB" id="A0A4R2GSF4"/>
<dbReference type="Pfam" id="PF12801">
    <property type="entry name" value="Fer4_5"/>
    <property type="match status" value="2"/>
</dbReference>
<feature type="transmembrane region" description="Helical" evidence="1">
    <location>
        <begin position="382"/>
        <end position="404"/>
    </location>
</feature>
<accession>A0A4R2GSF4</accession>
<gene>
    <name evidence="3" type="ORF">EV666_10934</name>
</gene>
<keyword evidence="1" id="KW-1133">Transmembrane helix</keyword>
<dbReference type="OrthoDB" id="9806398at2"/>
<sequence length="477" mass="52344">MAAQTSGTTLGLTAAPPLARLSRLARGAGEWLRDHQRGLRRLQWFIIAAYAALLFLPLLTPVPTRLSHIWTNATLFAQFAFWGIWWPFVLLSMVLMGRAWCGVFCPEGALAEFTSHRGLGRATPRWIRWKGWPFVAFAGTTIYGQMVSVYQYPKPVIIVLGGSTLAAMVIGFLYGRDKRVWCRYLCPVNGVFGLLAKLAPVHFAVDRLKWDQWRRDHDAPPPAVNCAPLVPIRTMRGGSACHMCGRCAGFRDAVAMAPRAPNHEVVAVAGDDAKPWETALIAFGLMGLAAGAFEWTQSPLYVAAKQWLAEWLVGHGLLWPLSPHLPWWILTNYPDQNDMMTPLDGGLMIAYVLAAAAITGAAVYGCLALATRALGAFDSRRFHHLAQGLIPIAGCGVFLGLSAITVTQLRVEGLGLRWVSDVRALLLAGACLWSLWLIWSISGRYARAPLPRLACLAAGALAVGCGLIHWVMLFWVW</sequence>
<protein>
    <submittedName>
        <fullName evidence="3">Polyferredoxin</fullName>
    </submittedName>
</protein>
<dbReference type="RefSeq" id="WP_132007455.1">
    <property type="nucleotide sequence ID" value="NZ_JBHUNN010000002.1"/>
</dbReference>
<organism evidence="3 4">
    <name type="scientific">Camelimonas lactis</name>
    <dbReference type="NCBI Taxonomy" id="659006"/>
    <lineage>
        <taxon>Bacteria</taxon>
        <taxon>Pseudomonadati</taxon>
        <taxon>Pseudomonadota</taxon>
        <taxon>Alphaproteobacteria</taxon>
        <taxon>Hyphomicrobiales</taxon>
        <taxon>Chelatococcaceae</taxon>
        <taxon>Camelimonas</taxon>
    </lineage>
</organism>
<evidence type="ECO:0000313" key="3">
    <source>
        <dbReference type="EMBL" id="TCO12388.1"/>
    </source>
</evidence>
<feature type="transmembrane region" description="Helical" evidence="1">
    <location>
        <begin position="186"/>
        <end position="205"/>
    </location>
</feature>
<feature type="transmembrane region" description="Helical" evidence="1">
    <location>
        <begin position="424"/>
        <end position="441"/>
    </location>
</feature>
<feature type="transmembrane region" description="Helical" evidence="1">
    <location>
        <begin position="79"/>
        <end position="97"/>
    </location>
</feature>
<evidence type="ECO:0000313" key="4">
    <source>
        <dbReference type="Proteomes" id="UP000294881"/>
    </source>
</evidence>
<proteinExistence type="predicted"/>